<reference evidence="1 2" key="1">
    <citation type="submission" date="2016-04" db="EMBL/GenBank/DDBJ databases">
        <title>A degradative enzymes factory behind the ericoid mycorrhizal symbiosis.</title>
        <authorList>
            <consortium name="DOE Joint Genome Institute"/>
            <person name="Martino E."/>
            <person name="Morin E."/>
            <person name="Grelet G."/>
            <person name="Kuo A."/>
            <person name="Kohler A."/>
            <person name="Daghino S."/>
            <person name="Barry K."/>
            <person name="Choi C."/>
            <person name="Cichocki N."/>
            <person name="Clum A."/>
            <person name="Copeland A."/>
            <person name="Hainaut M."/>
            <person name="Haridas S."/>
            <person name="Labutti K."/>
            <person name="Lindquist E."/>
            <person name="Lipzen A."/>
            <person name="Khouja H.-R."/>
            <person name="Murat C."/>
            <person name="Ohm R."/>
            <person name="Olson A."/>
            <person name="Spatafora J."/>
            <person name="Veneault-Fourrey C."/>
            <person name="Henrissat B."/>
            <person name="Grigoriev I."/>
            <person name="Martin F."/>
            <person name="Perotto S."/>
        </authorList>
    </citation>
    <scope>NUCLEOTIDE SEQUENCE [LARGE SCALE GENOMIC DNA]</scope>
    <source>
        <strain evidence="1 2">E</strain>
    </source>
</reference>
<evidence type="ECO:0000313" key="1">
    <source>
        <dbReference type="EMBL" id="PMD49478.1"/>
    </source>
</evidence>
<dbReference type="InParanoid" id="A0A2J6SFD1"/>
<accession>A0A2J6SFD1</accession>
<dbReference type="Gene3D" id="3.40.50.150">
    <property type="entry name" value="Vaccinia Virus protein VP39"/>
    <property type="match status" value="1"/>
</dbReference>
<keyword evidence="1" id="KW-0808">Transferase</keyword>
<dbReference type="EMBL" id="KZ613921">
    <property type="protein sequence ID" value="PMD49478.1"/>
    <property type="molecule type" value="Genomic_DNA"/>
</dbReference>
<dbReference type="AlphaFoldDB" id="A0A2J6SFD1"/>
<dbReference type="GO" id="GO:0008168">
    <property type="term" value="F:methyltransferase activity"/>
    <property type="evidence" value="ECO:0007669"/>
    <property type="project" value="UniProtKB-KW"/>
</dbReference>
<protein>
    <submittedName>
        <fullName evidence="1">S-adenosyl-L-methionine-dependent methyltransferase</fullName>
    </submittedName>
</protein>
<gene>
    <name evidence="1" type="ORF">K444DRAFT_671082</name>
</gene>
<dbReference type="SUPFAM" id="SSF53335">
    <property type="entry name" value="S-adenosyl-L-methionine-dependent methyltransferases"/>
    <property type="match status" value="1"/>
</dbReference>
<dbReference type="InterPro" id="IPR029063">
    <property type="entry name" value="SAM-dependent_MTases_sf"/>
</dbReference>
<dbReference type="Proteomes" id="UP000235371">
    <property type="component" value="Unassembled WGS sequence"/>
</dbReference>
<dbReference type="OrthoDB" id="269872at2759"/>
<dbReference type="InterPro" id="IPR050320">
    <property type="entry name" value="N5-glutamine_MTase"/>
</dbReference>
<evidence type="ECO:0000313" key="2">
    <source>
        <dbReference type="Proteomes" id="UP000235371"/>
    </source>
</evidence>
<dbReference type="InterPro" id="IPR002052">
    <property type="entry name" value="DNA_methylase_N6_adenine_CS"/>
</dbReference>
<organism evidence="1 2">
    <name type="scientific">Hyaloscypha bicolor E</name>
    <dbReference type="NCBI Taxonomy" id="1095630"/>
    <lineage>
        <taxon>Eukaryota</taxon>
        <taxon>Fungi</taxon>
        <taxon>Dikarya</taxon>
        <taxon>Ascomycota</taxon>
        <taxon>Pezizomycotina</taxon>
        <taxon>Leotiomycetes</taxon>
        <taxon>Helotiales</taxon>
        <taxon>Hyaloscyphaceae</taxon>
        <taxon>Hyaloscypha</taxon>
        <taxon>Hyaloscypha bicolor</taxon>
    </lineage>
</organism>
<dbReference type="PANTHER" id="PTHR18895">
    <property type="entry name" value="HEMK METHYLTRANSFERASE"/>
    <property type="match status" value="1"/>
</dbReference>
<dbReference type="STRING" id="1095630.A0A2J6SFD1"/>
<dbReference type="PANTHER" id="PTHR18895:SF74">
    <property type="entry name" value="MTRF1L RELEASE FACTOR GLUTAMINE METHYLTRANSFERASE"/>
    <property type="match status" value="1"/>
</dbReference>
<dbReference type="GeneID" id="36595787"/>
<dbReference type="GO" id="GO:0032259">
    <property type="term" value="P:methylation"/>
    <property type="evidence" value="ECO:0007669"/>
    <property type="project" value="UniProtKB-KW"/>
</dbReference>
<keyword evidence="2" id="KW-1185">Reference proteome</keyword>
<dbReference type="GO" id="GO:0003676">
    <property type="term" value="F:nucleic acid binding"/>
    <property type="evidence" value="ECO:0007669"/>
    <property type="project" value="InterPro"/>
</dbReference>
<dbReference type="RefSeq" id="XP_024726382.1">
    <property type="nucleotide sequence ID" value="XM_024887711.1"/>
</dbReference>
<name>A0A2J6SFD1_9HELO</name>
<proteinExistence type="predicted"/>
<dbReference type="PROSITE" id="PS00092">
    <property type="entry name" value="N6_MTASE"/>
    <property type="match status" value="1"/>
</dbReference>
<dbReference type="Gene3D" id="1.10.8.10">
    <property type="entry name" value="DNA helicase RuvA subunit, C-terminal domain"/>
    <property type="match status" value="1"/>
</dbReference>
<dbReference type="FunCoup" id="A0A2J6SFD1">
    <property type="interactions" value="84"/>
</dbReference>
<dbReference type="GO" id="GO:0005739">
    <property type="term" value="C:mitochondrion"/>
    <property type="evidence" value="ECO:0007669"/>
    <property type="project" value="TreeGrafter"/>
</dbReference>
<keyword evidence="1" id="KW-0489">Methyltransferase</keyword>
<sequence length="450" mass="51149">MPRLPHSLLLRAHKKSTLLPLVLQGTRDLPSAINELRWLTEHVQSPSPPLCPRAFRKRLLHLCERRSRAEPLQYILGSQPFGELDIKCRPGVLIPRPETEAYTTHLAELLINGSLDEQLCLPFRRTLPGRGRWKAPSPRNGLSILDVCSGSGCISLLLHSLLSKSNKFPNIKTLGLDISPKAVALADENLAFNINRGHLPAFPRSKEQDEELKQALQGKIPGYKRRSHLKGHKLLQYLKKQKVKDERVLGIDPTAPIQFREHDIFTSLLRPLGDFNIIISNPPYISRSSFLSTTSHSVQKYEPRLALVPEATYSPGSERWIQRYMNWKARRKGDAELAEDADIFYRQLLRIYDRSSSSVLLMEVGDQEQAIRVTKLVVLRKDIGKTNRVEIWRDFPAQEAQPGEEQEVEVEGRVIPVNGAGKMRSVVLFRVEEEKMEVGRENRATRDSGI</sequence>